<protein>
    <submittedName>
        <fullName evidence="2">Uncharacterized protein</fullName>
    </submittedName>
</protein>
<sequence length="385" mass="45291">MDHNSLNNDNNNVHSIMLSFGGKNALKFKNNLRQQQNGIRIDDDDSNSDNEIIGMDNRTLYARNNNSINLDDIVNDNDNVNNKRKIDNDTKTPFDYLNSKEVIKIQKQKQKKLKKYSDLDESEFGSQSESESESEFEIETSCSDISDTDDSNSDSDNGYNPIIKNLNKFEKSPSEILNMNHVNTTSSIIQNDFIVDKDRKRLSHKRRRKRKRQSNFSCFGCTYGSPNQDPISGENMNTLIRIFEENYGKTDNFILARMCHVYFKQHIWIPMKNRGFRIHMWRTREIYIHFTKHLEEPRIYLVETIKKYKNIAKVLECMVFKKYSDNGDLIIPDKRNLKDLLDVDKRIIELYKTKPQSMNFYNENSSIDLSQKGKLINIQQNWVFN</sequence>
<dbReference type="AlphaFoldDB" id="A0A0F9HQU3"/>
<comment type="caution">
    <text evidence="2">The sequence shown here is derived from an EMBL/GenBank/DDBJ whole genome shotgun (WGS) entry which is preliminary data.</text>
</comment>
<proteinExistence type="predicted"/>
<name>A0A0F9HQU3_9ZZZZ</name>
<evidence type="ECO:0000313" key="2">
    <source>
        <dbReference type="EMBL" id="KKM17467.1"/>
    </source>
</evidence>
<accession>A0A0F9HQU3</accession>
<gene>
    <name evidence="2" type="ORF">LCGC14_1675470</name>
</gene>
<evidence type="ECO:0000256" key="1">
    <source>
        <dbReference type="SAM" id="MobiDB-lite"/>
    </source>
</evidence>
<reference evidence="2" key="1">
    <citation type="journal article" date="2015" name="Nature">
        <title>Complex archaea that bridge the gap between prokaryotes and eukaryotes.</title>
        <authorList>
            <person name="Spang A."/>
            <person name="Saw J.H."/>
            <person name="Jorgensen S.L."/>
            <person name="Zaremba-Niedzwiedzka K."/>
            <person name="Martijn J."/>
            <person name="Lind A.E."/>
            <person name="van Eijk R."/>
            <person name="Schleper C."/>
            <person name="Guy L."/>
            <person name="Ettema T.J."/>
        </authorList>
    </citation>
    <scope>NUCLEOTIDE SEQUENCE</scope>
</reference>
<feature type="region of interest" description="Disordered" evidence="1">
    <location>
        <begin position="114"/>
        <end position="159"/>
    </location>
</feature>
<organism evidence="2">
    <name type="scientific">marine sediment metagenome</name>
    <dbReference type="NCBI Taxonomy" id="412755"/>
    <lineage>
        <taxon>unclassified sequences</taxon>
        <taxon>metagenomes</taxon>
        <taxon>ecological metagenomes</taxon>
    </lineage>
</organism>
<dbReference type="EMBL" id="LAZR01014445">
    <property type="protein sequence ID" value="KKM17467.1"/>
    <property type="molecule type" value="Genomic_DNA"/>
</dbReference>